<dbReference type="PROSITE" id="PS00760">
    <property type="entry name" value="SPASE_I_2"/>
    <property type="match status" value="1"/>
</dbReference>
<dbReference type="GO" id="GO:0006627">
    <property type="term" value="P:protein processing involved in protein targeting to mitochondrion"/>
    <property type="evidence" value="ECO:0007669"/>
    <property type="project" value="TreeGrafter"/>
</dbReference>
<evidence type="ECO:0000256" key="5">
    <source>
        <dbReference type="ARBA" id="ARBA00023136"/>
    </source>
</evidence>
<evidence type="ECO:0000313" key="10">
    <source>
        <dbReference type="Proteomes" id="UP000253551"/>
    </source>
</evidence>
<accession>A0A367KXB7</accession>
<evidence type="ECO:0000313" key="9">
    <source>
        <dbReference type="EMBL" id="RCI06841.1"/>
    </source>
</evidence>
<comment type="similarity">
    <text evidence="6">Belongs to the peptidase S26 family. IMP1 subfamily.</text>
</comment>
<dbReference type="GO" id="GO:0006465">
    <property type="term" value="P:signal peptide processing"/>
    <property type="evidence" value="ECO:0007669"/>
    <property type="project" value="InterPro"/>
</dbReference>
<evidence type="ECO:0000259" key="8">
    <source>
        <dbReference type="Pfam" id="PF10502"/>
    </source>
</evidence>
<dbReference type="CDD" id="cd06530">
    <property type="entry name" value="S26_SPase_I"/>
    <property type="match status" value="1"/>
</dbReference>
<feature type="active site" evidence="7">
    <location>
        <position position="39"/>
    </location>
</feature>
<comment type="subcellular location">
    <subcellularLocation>
        <location evidence="1">Mitochondrion inner membrane</location>
    </subcellularLocation>
</comment>
<keyword evidence="4" id="KW-0496">Mitochondrion</keyword>
<evidence type="ECO:0000256" key="4">
    <source>
        <dbReference type="ARBA" id="ARBA00023128"/>
    </source>
</evidence>
<reference evidence="9 10" key="1">
    <citation type="journal article" date="2018" name="G3 (Bethesda)">
        <title>Phylogenetic and Phylogenomic Definition of Rhizopus Species.</title>
        <authorList>
            <person name="Gryganskyi A.P."/>
            <person name="Golan J."/>
            <person name="Dolatabadi S."/>
            <person name="Mondo S."/>
            <person name="Robb S."/>
            <person name="Idnurm A."/>
            <person name="Muszewska A."/>
            <person name="Steczkiewicz K."/>
            <person name="Masonjones S."/>
            <person name="Liao H.L."/>
            <person name="Gajdeczka M.T."/>
            <person name="Anike F."/>
            <person name="Vuek A."/>
            <person name="Anishchenko I.M."/>
            <person name="Voigt K."/>
            <person name="de Hoog G.S."/>
            <person name="Smith M.E."/>
            <person name="Heitman J."/>
            <person name="Vilgalys R."/>
            <person name="Stajich J.E."/>
        </authorList>
    </citation>
    <scope>NUCLEOTIDE SEQUENCE [LARGE SCALE GENOMIC DNA]</scope>
    <source>
        <strain evidence="9 10">LSU 92-RS-03</strain>
    </source>
</reference>
<keyword evidence="3" id="KW-0378">Hydrolase</keyword>
<sequence length="158" mass="17511">MGKVFSFVATISKWTIQLACFGHLFNQEVFELSWCNGPSMLPYFEMSGIVAVEKVSRHFKDYEIGDVLISSSPHVPGRNVLKRVIGLPGDNICIDPTLPDRKYINVPEGHVWLGGDNIDNSIDSRMYGPVAMGLVKGKVFAKVWPEPGFIKNIVTSIA</sequence>
<evidence type="ECO:0000256" key="1">
    <source>
        <dbReference type="ARBA" id="ARBA00004273"/>
    </source>
</evidence>
<dbReference type="STRING" id="4846.A0A367KXB7"/>
<evidence type="ECO:0000256" key="6">
    <source>
        <dbReference type="ARBA" id="ARBA00038445"/>
    </source>
</evidence>
<protein>
    <recommendedName>
        <fullName evidence="8">Peptidase S26 domain-containing protein</fullName>
    </recommendedName>
</protein>
<evidence type="ECO:0000256" key="7">
    <source>
        <dbReference type="PIRSR" id="PIRSR600223-1"/>
    </source>
</evidence>
<dbReference type="AlphaFoldDB" id="A0A367KXB7"/>
<dbReference type="InterPro" id="IPR019533">
    <property type="entry name" value="Peptidase_S26"/>
</dbReference>
<dbReference type="PRINTS" id="PR00727">
    <property type="entry name" value="LEADERPTASE"/>
</dbReference>
<dbReference type="OrthoDB" id="308440at2759"/>
<gene>
    <name evidence="9" type="ORF">CU098_012368</name>
</gene>
<feature type="active site" evidence="7">
    <location>
        <position position="82"/>
    </location>
</feature>
<dbReference type="InterPro" id="IPR000223">
    <property type="entry name" value="Pept_S26A_signal_pept_1"/>
</dbReference>
<organism evidence="9 10">
    <name type="scientific">Rhizopus stolonifer</name>
    <name type="common">Rhizopus nigricans</name>
    <dbReference type="NCBI Taxonomy" id="4846"/>
    <lineage>
        <taxon>Eukaryota</taxon>
        <taxon>Fungi</taxon>
        <taxon>Fungi incertae sedis</taxon>
        <taxon>Mucoromycota</taxon>
        <taxon>Mucoromycotina</taxon>
        <taxon>Mucoromycetes</taxon>
        <taxon>Mucorales</taxon>
        <taxon>Mucorineae</taxon>
        <taxon>Rhizopodaceae</taxon>
        <taxon>Rhizopus</taxon>
    </lineage>
</organism>
<dbReference type="Gene3D" id="2.10.109.10">
    <property type="entry name" value="Umud Fragment, subunit A"/>
    <property type="match status" value="1"/>
</dbReference>
<keyword evidence="5" id="KW-0472">Membrane</keyword>
<dbReference type="GO" id="GO:0004252">
    <property type="term" value="F:serine-type endopeptidase activity"/>
    <property type="evidence" value="ECO:0007669"/>
    <property type="project" value="InterPro"/>
</dbReference>
<dbReference type="InterPro" id="IPR019757">
    <property type="entry name" value="Pept_S26A_signal_pept_1_Lys-AS"/>
</dbReference>
<dbReference type="Pfam" id="PF10502">
    <property type="entry name" value="Peptidase_S26"/>
    <property type="match status" value="2"/>
</dbReference>
<dbReference type="PANTHER" id="PTHR12383">
    <property type="entry name" value="PROTEASE FAMILY S26 MITOCHONDRIAL INNER MEMBRANE PROTEASE-RELATED"/>
    <property type="match status" value="1"/>
</dbReference>
<proteinExistence type="inferred from homology"/>
<name>A0A367KXB7_RHIST</name>
<dbReference type="InterPro" id="IPR036286">
    <property type="entry name" value="LexA/Signal_pep-like_sf"/>
</dbReference>
<comment type="caution">
    <text evidence="9">The sequence shown here is derived from an EMBL/GenBank/DDBJ whole genome shotgun (WGS) entry which is preliminary data.</text>
</comment>
<dbReference type="SUPFAM" id="SSF51306">
    <property type="entry name" value="LexA/Signal peptidase"/>
    <property type="match status" value="1"/>
</dbReference>
<keyword evidence="10" id="KW-1185">Reference proteome</keyword>
<dbReference type="GO" id="GO:0042720">
    <property type="term" value="C:mitochondrial inner membrane peptidase complex"/>
    <property type="evidence" value="ECO:0007669"/>
    <property type="project" value="TreeGrafter"/>
</dbReference>
<dbReference type="EMBL" id="PJQM01000076">
    <property type="protein sequence ID" value="RCI06841.1"/>
    <property type="molecule type" value="Genomic_DNA"/>
</dbReference>
<feature type="domain" description="Peptidase S26" evidence="8">
    <location>
        <begin position="13"/>
        <end position="95"/>
    </location>
</feature>
<keyword evidence="2" id="KW-0999">Mitochondrion inner membrane</keyword>
<feature type="domain" description="Peptidase S26" evidence="8">
    <location>
        <begin position="102"/>
        <end position="144"/>
    </location>
</feature>
<dbReference type="InterPro" id="IPR052064">
    <property type="entry name" value="Mito_IMP1_subunit"/>
</dbReference>
<evidence type="ECO:0000256" key="3">
    <source>
        <dbReference type="ARBA" id="ARBA00022801"/>
    </source>
</evidence>
<dbReference type="PANTHER" id="PTHR12383:SF16">
    <property type="entry name" value="MITOCHONDRIAL INNER MEMBRANE PROTEASE SUBUNIT 1"/>
    <property type="match status" value="1"/>
</dbReference>
<dbReference type="Proteomes" id="UP000253551">
    <property type="component" value="Unassembled WGS sequence"/>
</dbReference>
<evidence type="ECO:0000256" key="2">
    <source>
        <dbReference type="ARBA" id="ARBA00022792"/>
    </source>
</evidence>